<dbReference type="CDD" id="cd03172">
    <property type="entry name" value="SORL_classII"/>
    <property type="match status" value="1"/>
</dbReference>
<gene>
    <name evidence="7" type="ORF">EDC18_1091</name>
</gene>
<evidence type="ECO:0000259" key="6">
    <source>
        <dbReference type="Pfam" id="PF01880"/>
    </source>
</evidence>
<proteinExistence type="inferred from homology"/>
<name>A0A4R3MGU4_9FIRM</name>
<dbReference type="Pfam" id="PF01880">
    <property type="entry name" value="Desulfoferrodox"/>
    <property type="match status" value="1"/>
</dbReference>
<evidence type="ECO:0000256" key="4">
    <source>
        <dbReference type="ARBA" id="ARBA00022982"/>
    </source>
</evidence>
<dbReference type="AlphaFoldDB" id="A0A4R3MGU4"/>
<dbReference type="PANTHER" id="PTHR36541">
    <property type="entry name" value="SUPEROXIDE REDUCTASE-RELATED"/>
    <property type="match status" value="1"/>
</dbReference>
<dbReference type="SUPFAM" id="SSF49367">
    <property type="entry name" value="Superoxide reductase-like"/>
    <property type="match status" value="1"/>
</dbReference>
<reference evidence="7 8" key="1">
    <citation type="submission" date="2019-03" db="EMBL/GenBank/DDBJ databases">
        <title>Genomic Encyclopedia of Type Strains, Phase IV (KMG-IV): sequencing the most valuable type-strain genomes for metagenomic binning, comparative biology and taxonomic classification.</title>
        <authorList>
            <person name="Goeker M."/>
        </authorList>
    </citation>
    <scope>NUCLEOTIDE SEQUENCE [LARGE SCALE GENOMIC DNA]</scope>
    <source>
        <strain evidence="7 8">DSM 24629</strain>
    </source>
</reference>
<dbReference type="Proteomes" id="UP000294902">
    <property type="component" value="Unassembled WGS sequence"/>
</dbReference>
<evidence type="ECO:0000256" key="2">
    <source>
        <dbReference type="ARBA" id="ARBA00022448"/>
    </source>
</evidence>
<evidence type="ECO:0000313" key="8">
    <source>
        <dbReference type="Proteomes" id="UP000294902"/>
    </source>
</evidence>
<evidence type="ECO:0000256" key="3">
    <source>
        <dbReference type="ARBA" id="ARBA00022723"/>
    </source>
</evidence>
<sequence>MALSNLVQSGDWKGEKHVPVIHVSEKVNSGEEVEIKVSIGDEIKHPNELEHHIVWIKVYFRADDGKFPVELATFNFSAHGEDGLKTEPVGSTKVKLERSGTVFALSYCNIHGLWENSKEVTVE</sequence>
<feature type="domain" description="Desulfoferrodoxin ferrous iron-binding" evidence="6">
    <location>
        <begin position="10"/>
        <end position="116"/>
    </location>
</feature>
<organism evidence="7 8">
    <name type="scientific">Natranaerovirga pectinivora</name>
    <dbReference type="NCBI Taxonomy" id="682400"/>
    <lineage>
        <taxon>Bacteria</taxon>
        <taxon>Bacillati</taxon>
        <taxon>Bacillota</taxon>
        <taxon>Clostridia</taxon>
        <taxon>Lachnospirales</taxon>
        <taxon>Natranaerovirgaceae</taxon>
        <taxon>Natranaerovirga</taxon>
    </lineage>
</organism>
<keyword evidence="8" id="KW-1185">Reference proteome</keyword>
<evidence type="ECO:0000256" key="1">
    <source>
        <dbReference type="ARBA" id="ARBA00005941"/>
    </source>
</evidence>
<dbReference type="InterPro" id="IPR002742">
    <property type="entry name" value="Desulfoferrodoxin_Fe-bd_dom"/>
</dbReference>
<dbReference type="InterPro" id="IPR051233">
    <property type="entry name" value="Desulfoferrodoxin_SOR"/>
</dbReference>
<comment type="similarity">
    <text evidence="1">Belongs to the desulfoferrodoxin family.</text>
</comment>
<dbReference type="NCBIfam" id="TIGR00332">
    <property type="entry name" value="neela_ferrous"/>
    <property type="match status" value="1"/>
</dbReference>
<keyword evidence="2" id="KW-0813">Transport</keyword>
<keyword evidence="5" id="KW-0408">Iron</keyword>
<keyword evidence="3" id="KW-0479">Metal-binding</keyword>
<keyword evidence="4" id="KW-0249">Electron transport</keyword>
<evidence type="ECO:0000256" key="5">
    <source>
        <dbReference type="ARBA" id="ARBA00023004"/>
    </source>
</evidence>
<dbReference type="OrthoDB" id="9814936at2"/>
<dbReference type="GO" id="GO:0005506">
    <property type="term" value="F:iron ion binding"/>
    <property type="evidence" value="ECO:0007669"/>
    <property type="project" value="InterPro"/>
</dbReference>
<dbReference type="InterPro" id="IPR036073">
    <property type="entry name" value="Desulfoferrodoxin_Fe-bd_dom_sf"/>
</dbReference>
<accession>A0A4R3MGU4</accession>
<dbReference type="PANTHER" id="PTHR36541:SF1">
    <property type="entry name" value="SUPEROXIDE REDUCTASE-RELATED"/>
    <property type="match status" value="1"/>
</dbReference>
<dbReference type="Gene3D" id="2.60.40.730">
    <property type="entry name" value="SOR catalytic domain"/>
    <property type="match status" value="1"/>
</dbReference>
<protein>
    <submittedName>
        <fullName evidence="7">Superoxide reductase</fullName>
    </submittedName>
</protein>
<comment type="caution">
    <text evidence="7">The sequence shown here is derived from an EMBL/GenBank/DDBJ whole genome shotgun (WGS) entry which is preliminary data.</text>
</comment>
<dbReference type="GO" id="GO:0016491">
    <property type="term" value="F:oxidoreductase activity"/>
    <property type="evidence" value="ECO:0007669"/>
    <property type="project" value="InterPro"/>
</dbReference>
<evidence type="ECO:0000313" key="7">
    <source>
        <dbReference type="EMBL" id="TCT13041.1"/>
    </source>
</evidence>
<dbReference type="EMBL" id="SMAL01000009">
    <property type="protein sequence ID" value="TCT13041.1"/>
    <property type="molecule type" value="Genomic_DNA"/>
</dbReference>
<dbReference type="RefSeq" id="WP_132253315.1">
    <property type="nucleotide sequence ID" value="NZ_SMAL01000009.1"/>
</dbReference>